<dbReference type="PANTHER" id="PTHR31751">
    <property type="entry name" value="SI:CH211-108C17.2-RELATED-RELATED"/>
    <property type="match status" value="1"/>
</dbReference>
<accession>A0A1E1XHC1</accession>
<evidence type="ECO:0000313" key="3">
    <source>
        <dbReference type="EMBL" id="JAT98674.1"/>
    </source>
</evidence>
<proteinExistence type="evidence at transcript level"/>
<sequence length="642" mass="70351">SAKRAANADCVDASSRVASATSLLDSDCVAASSDVPAASSVQDCVASGMPCLPNASTSAIAASSSCLASSPKSDNVSPAVHLETHFLTCEEIEAADAQRTAVQERLGAMPATQRKFEAMTPDPRSATATSEGSKFYLVQMDTLSDLHSRTLCMHCLAPGLTIQEGTQLGLATKLELMCPHCGIIASSWNSARQNDAMAFEVNIRAIMAMKQIGKGQTALNDFWATMNVSHRGLHHRTFQKHLKKTFRDREIQCVDKFYAESAAAVKEVYKEMDPSFCRDITVVYDGTWHKRGHTSHIGVGAVIEYHTGLIMDAVVLSNQCLGCQVGPKPGDADYASWHEHHVCQKNTDAKSGRMEVEAALILFNRSVSKHNLRYTTLVSDGDSATFSALVQENVYGLVPIVKEECLNHVQKRMGTALRNLVQKSEKSLGGKGRLTKALIDKLTDYYGWALRNNSNDVAAMQRAVMASYYHVTSTEEEPRHDFCPEGANSWCRHKVAEASDSPQPKHKYNLPGYVAEAMLPVYQRLSQASLLQRCLGAKTQNASESFHSVLWSLMPKEQHASLIAVQTALHEAVLRYNAGCQRATKEISVSVGLTPGHLAIQRAAEKDALRMGKAKKRNRVKNERRERKKVRKDTSSYSAGSF</sequence>
<reference evidence="3" key="1">
    <citation type="journal article" date="2017" name="Front. Cell. Infect. Microbiol.">
        <title>The Distinct Transcriptional Response of the Midgut of Amblyomma sculptum and Amblyomma aureolatum Ticks to Rickettsia rickettsii Correlates to Their Differences in Susceptibility to Infection.</title>
        <authorList>
            <person name="Martins L.A."/>
            <person name="Galletti M.F.B.M."/>
            <person name="Ribeiro J.M."/>
            <person name="Fujita A."/>
            <person name="Costa F.B."/>
            <person name="Labruna M.B."/>
            <person name="Daffre S."/>
            <person name="Fogaca A.C."/>
        </authorList>
    </citation>
    <scope>NUCLEOTIDE SEQUENCE</scope>
</reference>
<dbReference type="Pfam" id="PF20700">
    <property type="entry name" value="Mutator"/>
    <property type="match status" value="1"/>
</dbReference>
<evidence type="ECO:0000256" key="1">
    <source>
        <dbReference type="SAM" id="MobiDB-lite"/>
    </source>
</evidence>
<feature type="non-terminal residue" evidence="3">
    <location>
        <position position="1"/>
    </location>
</feature>
<feature type="domain" description="Mutator-like transposase" evidence="2">
    <location>
        <begin position="141"/>
        <end position="491"/>
    </location>
</feature>
<protein>
    <recommendedName>
        <fullName evidence="2">Mutator-like transposase domain-containing protein</fullName>
    </recommendedName>
</protein>
<dbReference type="InterPro" id="IPR049012">
    <property type="entry name" value="Mutator_transp_dom"/>
</dbReference>
<name>A0A1E1XHC1_9ACAR</name>
<dbReference type="AlphaFoldDB" id="A0A1E1XHC1"/>
<feature type="region of interest" description="Disordered" evidence="1">
    <location>
        <begin position="609"/>
        <end position="642"/>
    </location>
</feature>
<evidence type="ECO:0000259" key="2">
    <source>
        <dbReference type="Pfam" id="PF20700"/>
    </source>
</evidence>
<organism evidence="3">
    <name type="scientific">Amblyomma aureolatum</name>
    <dbReference type="NCBI Taxonomy" id="187763"/>
    <lineage>
        <taxon>Eukaryota</taxon>
        <taxon>Metazoa</taxon>
        <taxon>Ecdysozoa</taxon>
        <taxon>Arthropoda</taxon>
        <taxon>Chelicerata</taxon>
        <taxon>Arachnida</taxon>
        <taxon>Acari</taxon>
        <taxon>Parasitiformes</taxon>
        <taxon>Ixodida</taxon>
        <taxon>Ixodoidea</taxon>
        <taxon>Ixodidae</taxon>
        <taxon>Amblyomminae</taxon>
        <taxon>Amblyomma</taxon>
    </lineage>
</organism>
<dbReference type="EMBL" id="GFAC01000514">
    <property type="protein sequence ID" value="JAT98674.1"/>
    <property type="molecule type" value="mRNA"/>
</dbReference>